<sequence>MAEKHFKLPPALEVREEPPPPPPAAAPAATLPPAPSSGTLSPGQLGALLGSVLGFAFLVLVICCCLSCHRRRRREERIIFYGTGSEYSGSESEVTREYYTSTRDWNRIRGPGGLGFANAEGMMGGVGGMPRRTDVGFTMVPPPARFPPTPRYTPYRQSRWPQISGVRRFP</sequence>
<reference evidence="4" key="2">
    <citation type="submission" date="2023-05" db="EMBL/GenBank/DDBJ databases">
        <authorList>
            <consortium name="Lawrence Berkeley National Laboratory"/>
            <person name="Steindorff A."/>
            <person name="Hensen N."/>
            <person name="Bonometti L."/>
            <person name="Westerberg I."/>
            <person name="Brannstrom I.O."/>
            <person name="Guillou S."/>
            <person name="Cros-Aarteil S."/>
            <person name="Calhoun S."/>
            <person name="Haridas S."/>
            <person name="Kuo A."/>
            <person name="Mondo S."/>
            <person name="Pangilinan J."/>
            <person name="Riley R."/>
            <person name="Labutti K."/>
            <person name="Andreopoulos B."/>
            <person name="Lipzen A."/>
            <person name="Chen C."/>
            <person name="Yanf M."/>
            <person name="Daum C."/>
            <person name="Ng V."/>
            <person name="Clum A."/>
            <person name="Ohm R."/>
            <person name="Martin F."/>
            <person name="Silar P."/>
            <person name="Natvig D."/>
            <person name="Lalanne C."/>
            <person name="Gautier V."/>
            <person name="Ament-Velasquez S.L."/>
            <person name="Kruys A."/>
            <person name="Hutchinson M.I."/>
            <person name="Powell A.J."/>
            <person name="Barry K."/>
            <person name="Miller A.N."/>
            <person name="Grigoriev I.V."/>
            <person name="Debuchy R."/>
            <person name="Gladieux P."/>
            <person name="Thoren M.H."/>
            <person name="Johannesson H."/>
        </authorList>
    </citation>
    <scope>NUCLEOTIDE SEQUENCE</scope>
    <source>
        <strain evidence="4">CBS 892.96</strain>
    </source>
</reference>
<accession>A0AAN6W172</accession>
<gene>
    <name evidence="4" type="ORF">QBC36DRAFT_335551</name>
</gene>
<dbReference type="EMBL" id="MU866335">
    <property type="protein sequence ID" value="KAK4173554.1"/>
    <property type="molecule type" value="Genomic_DNA"/>
</dbReference>
<evidence type="ECO:0000259" key="3">
    <source>
        <dbReference type="Pfam" id="PF12104"/>
    </source>
</evidence>
<keyword evidence="2" id="KW-0812">Transmembrane</keyword>
<feature type="compositionally biased region" description="Pro residues" evidence="1">
    <location>
        <begin position="19"/>
        <end position="35"/>
    </location>
</feature>
<dbReference type="Gene3D" id="1.20.5.900">
    <property type="entry name" value="transmembrane domain of human cd4"/>
    <property type="match status" value="1"/>
</dbReference>
<name>A0AAN6W172_9PEZI</name>
<evidence type="ECO:0000313" key="5">
    <source>
        <dbReference type="Proteomes" id="UP001302321"/>
    </source>
</evidence>
<reference evidence="4" key="1">
    <citation type="journal article" date="2023" name="Mol. Phylogenet. Evol.">
        <title>Genome-scale phylogeny and comparative genomics of the fungal order Sordariales.</title>
        <authorList>
            <person name="Hensen N."/>
            <person name="Bonometti L."/>
            <person name="Westerberg I."/>
            <person name="Brannstrom I.O."/>
            <person name="Guillou S."/>
            <person name="Cros-Aarteil S."/>
            <person name="Calhoun S."/>
            <person name="Haridas S."/>
            <person name="Kuo A."/>
            <person name="Mondo S."/>
            <person name="Pangilinan J."/>
            <person name="Riley R."/>
            <person name="LaButti K."/>
            <person name="Andreopoulos B."/>
            <person name="Lipzen A."/>
            <person name="Chen C."/>
            <person name="Yan M."/>
            <person name="Daum C."/>
            <person name="Ng V."/>
            <person name="Clum A."/>
            <person name="Steindorff A."/>
            <person name="Ohm R.A."/>
            <person name="Martin F."/>
            <person name="Silar P."/>
            <person name="Natvig D.O."/>
            <person name="Lalanne C."/>
            <person name="Gautier V."/>
            <person name="Ament-Velasquez S.L."/>
            <person name="Kruys A."/>
            <person name="Hutchinson M.I."/>
            <person name="Powell A.J."/>
            <person name="Barry K."/>
            <person name="Miller A.N."/>
            <person name="Grigoriev I.V."/>
            <person name="Debuchy R."/>
            <person name="Gladieux P."/>
            <person name="Hiltunen Thoren M."/>
            <person name="Johannesson H."/>
        </authorList>
    </citation>
    <scope>NUCLEOTIDE SEQUENCE</scope>
    <source>
        <strain evidence="4">CBS 892.96</strain>
    </source>
</reference>
<dbReference type="AlphaFoldDB" id="A0AAN6W172"/>
<proteinExistence type="predicted"/>
<protein>
    <recommendedName>
        <fullName evidence="3">T cell CD4 receptor C-terminal region domain-containing protein</fullName>
    </recommendedName>
</protein>
<evidence type="ECO:0000256" key="1">
    <source>
        <dbReference type="SAM" id="MobiDB-lite"/>
    </source>
</evidence>
<feature type="region of interest" description="Disordered" evidence="1">
    <location>
        <begin position="1"/>
        <end position="39"/>
    </location>
</feature>
<evidence type="ECO:0000256" key="2">
    <source>
        <dbReference type="SAM" id="Phobius"/>
    </source>
</evidence>
<keyword evidence="2" id="KW-0472">Membrane</keyword>
<dbReference type="Pfam" id="PF12104">
    <property type="entry name" value="Tcell_CD4_C"/>
    <property type="match status" value="1"/>
</dbReference>
<dbReference type="InterPro" id="IPR021963">
    <property type="entry name" value="Tcell_CD4_Cterm"/>
</dbReference>
<dbReference type="Proteomes" id="UP001302321">
    <property type="component" value="Unassembled WGS sequence"/>
</dbReference>
<keyword evidence="5" id="KW-1185">Reference proteome</keyword>
<feature type="domain" description="T cell CD4 receptor C-terminal region" evidence="3">
    <location>
        <begin position="50"/>
        <end position="77"/>
    </location>
</feature>
<feature type="transmembrane region" description="Helical" evidence="2">
    <location>
        <begin position="45"/>
        <end position="68"/>
    </location>
</feature>
<evidence type="ECO:0000313" key="4">
    <source>
        <dbReference type="EMBL" id="KAK4173554.1"/>
    </source>
</evidence>
<organism evidence="4 5">
    <name type="scientific">Triangularia setosa</name>
    <dbReference type="NCBI Taxonomy" id="2587417"/>
    <lineage>
        <taxon>Eukaryota</taxon>
        <taxon>Fungi</taxon>
        <taxon>Dikarya</taxon>
        <taxon>Ascomycota</taxon>
        <taxon>Pezizomycotina</taxon>
        <taxon>Sordariomycetes</taxon>
        <taxon>Sordariomycetidae</taxon>
        <taxon>Sordariales</taxon>
        <taxon>Podosporaceae</taxon>
        <taxon>Triangularia</taxon>
    </lineage>
</organism>
<keyword evidence="2" id="KW-1133">Transmembrane helix</keyword>
<comment type="caution">
    <text evidence="4">The sequence shown here is derived from an EMBL/GenBank/DDBJ whole genome shotgun (WGS) entry which is preliminary data.</text>
</comment>